<dbReference type="PROSITE" id="PS51462">
    <property type="entry name" value="NUDIX"/>
    <property type="match status" value="1"/>
</dbReference>
<feature type="domain" description="Nudix hydrolase" evidence="2">
    <location>
        <begin position="101"/>
        <end position="258"/>
    </location>
</feature>
<dbReference type="Pfam" id="PF00293">
    <property type="entry name" value="NUDIX"/>
    <property type="match status" value="1"/>
</dbReference>
<dbReference type="InterPro" id="IPR015797">
    <property type="entry name" value="NUDIX_hydrolase-like_dom_sf"/>
</dbReference>
<feature type="region of interest" description="Disordered" evidence="1">
    <location>
        <begin position="74"/>
        <end position="128"/>
    </location>
</feature>
<comment type="caution">
    <text evidence="3">The sequence shown here is derived from an EMBL/GenBank/DDBJ whole genome shotgun (WGS) entry which is preliminary data.</text>
</comment>
<reference evidence="3 4" key="1">
    <citation type="submission" date="2019-10" db="EMBL/GenBank/DDBJ databases">
        <authorList>
            <person name="Palmer J.M."/>
        </authorList>
    </citation>
    <scope>NUCLEOTIDE SEQUENCE [LARGE SCALE GENOMIC DNA]</scope>
    <source>
        <strain evidence="3 4">TWF696</strain>
    </source>
</reference>
<name>A0AAV9UE71_9PEZI</name>
<evidence type="ECO:0000259" key="2">
    <source>
        <dbReference type="PROSITE" id="PS51462"/>
    </source>
</evidence>
<dbReference type="PANTHER" id="PTHR43736:SF1">
    <property type="entry name" value="DIHYDRONEOPTERIN TRIPHOSPHATE DIPHOSPHATASE"/>
    <property type="match status" value="1"/>
</dbReference>
<gene>
    <name evidence="3" type="ORF">TWF696_009141</name>
</gene>
<feature type="compositionally biased region" description="Basic and acidic residues" evidence="1">
    <location>
        <begin position="113"/>
        <end position="123"/>
    </location>
</feature>
<protein>
    <recommendedName>
        <fullName evidence="2">Nudix hydrolase domain-containing protein</fullName>
    </recommendedName>
</protein>
<feature type="region of interest" description="Disordered" evidence="1">
    <location>
        <begin position="1"/>
        <end position="29"/>
    </location>
</feature>
<evidence type="ECO:0000256" key="1">
    <source>
        <dbReference type="SAM" id="MobiDB-lite"/>
    </source>
</evidence>
<dbReference type="CDD" id="cd02883">
    <property type="entry name" value="NUDIX_Hydrolase"/>
    <property type="match status" value="1"/>
</dbReference>
<keyword evidence="4" id="KW-1185">Reference proteome</keyword>
<dbReference type="EMBL" id="JAVHNQ010000008">
    <property type="protein sequence ID" value="KAK6340823.1"/>
    <property type="molecule type" value="Genomic_DNA"/>
</dbReference>
<proteinExistence type="predicted"/>
<dbReference type="Gene3D" id="3.90.79.10">
    <property type="entry name" value="Nucleoside Triphosphate Pyrophosphohydrolase"/>
    <property type="match status" value="1"/>
</dbReference>
<dbReference type="Proteomes" id="UP001375240">
    <property type="component" value="Unassembled WGS sequence"/>
</dbReference>
<dbReference type="AlphaFoldDB" id="A0AAV9UE71"/>
<evidence type="ECO:0000313" key="3">
    <source>
        <dbReference type="EMBL" id="KAK6340823.1"/>
    </source>
</evidence>
<dbReference type="PANTHER" id="PTHR43736">
    <property type="entry name" value="ADP-RIBOSE PYROPHOSPHATASE"/>
    <property type="match status" value="1"/>
</dbReference>
<dbReference type="InterPro" id="IPR000086">
    <property type="entry name" value="NUDIX_hydrolase_dom"/>
</dbReference>
<accession>A0AAV9UE71</accession>
<feature type="compositionally biased region" description="Polar residues" evidence="1">
    <location>
        <begin position="88"/>
        <end position="101"/>
    </location>
</feature>
<organism evidence="3 4">
    <name type="scientific">Orbilia brochopaga</name>
    <dbReference type="NCBI Taxonomy" id="3140254"/>
    <lineage>
        <taxon>Eukaryota</taxon>
        <taxon>Fungi</taxon>
        <taxon>Dikarya</taxon>
        <taxon>Ascomycota</taxon>
        <taxon>Pezizomycotina</taxon>
        <taxon>Orbiliomycetes</taxon>
        <taxon>Orbiliales</taxon>
        <taxon>Orbiliaceae</taxon>
        <taxon>Orbilia</taxon>
    </lineage>
</organism>
<evidence type="ECO:0000313" key="4">
    <source>
        <dbReference type="Proteomes" id="UP001375240"/>
    </source>
</evidence>
<sequence>MAQIEKTSSDRALQEAAQTAHAQPPPAIITHSYTFDPALEAFNRPLDVILRDNPTREYIAVGAFVLKPIATESPNPAAASTTPPAPEISQSSFPNQPTPQQQHRDVASTATHPHAEPQQRDQRTQQQRQQLLLIRRSASETFPGMYEVPGGGAEPPPIDSTLLDSVARELFEETGLVAKHIVRLINTADLVSSRGKKIHKFHFQVEVQDAERVVLQPAEHDDYRWVGLDELAGKQWQTGQRPQDGHDESAWLAKSVRAALERL</sequence>
<dbReference type="SUPFAM" id="SSF55811">
    <property type="entry name" value="Nudix"/>
    <property type="match status" value="1"/>
</dbReference>